<name>A0A4Z2FLI2_9TELE</name>
<organism evidence="1 2">
    <name type="scientific">Liparis tanakae</name>
    <name type="common">Tanaka's snailfish</name>
    <dbReference type="NCBI Taxonomy" id="230148"/>
    <lineage>
        <taxon>Eukaryota</taxon>
        <taxon>Metazoa</taxon>
        <taxon>Chordata</taxon>
        <taxon>Craniata</taxon>
        <taxon>Vertebrata</taxon>
        <taxon>Euteleostomi</taxon>
        <taxon>Actinopterygii</taxon>
        <taxon>Neopterygii</taxon>
        <taxon>Teleostei</taxon>
        <taxon>Neoteleostei</taxon>
        <taxon>Acanthomorphata</taxon>
        <taxon>Eupercaria</taxon>
        <taxon>Perciformes</taxon>
        <taxon>Cottioidei</taxon>
        <taxon>Cottales</taxon>
        <taxon>Liparidae</taxon>
        <taxon>Liparis</taxon>
    </lineage>
</organism>
<keyword evidence="2" id="KW-1185">Reference proteome</keyword>
<protein>
    <submittedName>
        <fullName evidence="1">Uncharacterized protein</fullName>
    </submittedName>
</protein>
<sequence>MNVLLGGSIEMKQDDGPTLTAVWTPETNRLNRWTTGTVGQMNSCACESGVRCDGVRCDGALTRPSLLLRVFDGRRTALQLGRLYVNRAERKSAEKRWAALISQGSH</sequence>
<evidence type="ECO:0000313" key="2">
    <source>
        <dbReference type="Proteomes" id="UP000314294"/>
    </source>
</evidence>
<dbReference type="Proteomes" id="UP000314294">
    <property type="component" value="Unassembled WGS sequence"/>
</dbReference>
<gene>
    <name evidence="1" type="ORF">EYF80_047832</name>
</gene>
<accession>A0A4Z2FLI2</accession>
<proteinExistence type="predicted"/>
<reference evidence="1 2" key="1">
    <citation type="submission" date="2019-03" db="EMBL/GenBank/DDBJ databases">
        <title>First draft genome of Liparis tanakae, snailfish: a comprehensive survey of snailfish specific genes.</title>
        <authorList>
            <person name="Kim W."/>
            <person name="Song I."/>
            <person name="Jeong J.-H."/>
            <person name="Kim D."/>
            <person name="Kim S."/>
            <person name="Ryu S."/>
            <person name="Song J.Y."/>
            <person name="Lee S.K."/>
        </authorList>
    </citation>
    <scope>NUCLEOTIDE SEQUENCE [LARGE SCALE GENOMIC DNA]</scope>
    <source>
        <tissue evidence="1">Muscle</tissue>
    </source>
</reference>
<dbReference type="EMBL" id="SRLO01001068">
    <property type="protein sequence ID" value="TNN41998.1"/>
    <property type="molecule type" value="Genomic_DNA"/>
</dbReference>
<evidence type="ECO:0000313" key="1">
    <source>
        <dbReference type="EMBL" id="TNN41998.1"/>
    </source>
</evidence>
<comment type="caution">
    <text evidence="1">The sequence shown here is derived from an EMBL/GenBank/DDBJ whole genome shotgun (WGS) entry which is preliminary data.</text>
</comment>
<dbReference type="AlphaFoldDB" id="A0A4Z2FLI2"/>